<dbReference type="Proteomes" id="UP000198620">
    <property type="component" value="Unassembled WGS sequence"/>
</dbReference>
<protein>
    <submittedName>
        <fullName evidence="3">Osmotically-inducible protein OsmY, contains BON domain</fullName>
    </submittedName>
</protein>
<evidence type="ECO:0000313" key="4">
    <source>
        <dbReference type="Proteomes" id="UP000198620"/>
    </source>
</evidence>
<sequence length="199" mass="21380">MKSLSVNLSVRGLLLVIFCIPFLSGCALLVAAGVATGVGAGVAMSNDRRTSGMFVEDEGIELKSSRRISERYGDNVHVNVTSYNRNVLLTGEAPSESAKAEIGNLVRNLDHVRTVINEIDIGPPSTYASRSSDTLITSKVKGRFMDGGKFQVNHVKVVTENSTVYLLGLVNRKEAESAVEIAGSTNGVRKVVKVFEYTS</sequence>
<feature type="domain" description="BON" evidence="2">
    <location>
        <begin position="56"/>
        <end position="123"/>
    </location>
</feature>
<feature type="domain" description="BON" evidence="2">
    <location>
        <begin position="132"/>
        <end position="199"/>
    </location>
</feature>
<keyword evidence="1" id="KW-0732">Signal</keyword>
<proteinExistence type="predicted"/>
<dbReference type="Pfam" id="PF04972">
    <property type="entry name" value="BON"/>
    <property type="match status" value="2"/>
</dbReference>
<dbReference type="PROSITE" id="PS50914">
    <property type="entry name" value="BON"/>
    <property type="match status" value="2"/>
</dbReference>
<dbReference type="STRING" id="1233.SAMN05216387_11718"/>
<keyword evidence="4" id="KW-1185">Reference proteome</keyword>
<dbReference type="AlphaFoldDB" id="A0A1H7RGT7"/>
<evidence type="ECO:0000256" key="1">
    <source>
        <dbReference type="ARBA" id="ARBA00022729"/>
    </source>
</evidence>
<dbReference type="InterPro" id="IPR007055">
    <property type="entry name" value="BON_dom"/>
</dbReference>
<evidence type="ECO:0000259" key="2">
    <source>
        <dbReference type="PROSITE" id="PS50914"/>
    </source>
</evidence>
<dbReference type="InterPro" id="IPR051686">
    <property type="entry name" value="Lipoprotein_DolP"/>
</dbReference>
<name>A0A1H7RGT7_9PROT</name>
<dbReference type="PANTHER" id="PTHR34606:SF4">
    <property type="entry name" value="OUTER MEMBRANE LIPOPROTEIN DOLP"/>
    <property type="match status" value="1"/>
</dbReference>
<evidence type="ECO:0000313" key="3">
    <source>
        <dbReference type="EMBL" id="SEL59218.1"/>
    </source>
</evidence>
<dbReference type="PROSITE" id="PS51257">
    <property type="entry name" value="PROKAR_LIPOPROTEIN"/>
    <property type="match status" value="1"/>
</dbReference>
<dbReference type="PANTHER" id="PTHR34606">
    <property type="entry name" value="BON DOMAIN-CONTAINING PROTEIN"/>
    <property type="match status" value="1"/>
</dbReference>
<dbReference type="RefSeq" id="WP_090829535.1">
    <property type="nucleotide sequence ID" value="NZ_FOBH01000017.1"/>
</dbReference>
<dbReference type="EMBL" id="FOBH01000017">
    <property type="protein sequence ID" value="SEL59218.1"/>
    <property type="molecule type" value="Genomic_DNA"/>
</dbReference>
<gene>
    <name evidence="3" type="ORF">SAMN05216387_11718</name>
</gene>
<dbReference type="Gene3D" id="3.40.1520.20">
    <property type="match status" value="1"/>
</dbReference>
<reference evidence="3 4" key="1">
    <citation type="submission" date="2016-10" db="EMBL/GenBank/DDBJ databases">
        <authorList>
            <person name="de Groot N.N."/>
        </authorList>
    </citation>
    <scope>NUCLEOTIDE SEQUENCE [LARGE SCALE GENOMIC DNA]</scope>
    <source>
        <strain evidence="3 4">Nv1</strain>
    </source>
</reference>
<accession>A0A1H7RGT7</accession>
<dbReference type="SMART" id="SM00749">
    <property type="entry name" value="BON"/>
    <property type="match status" value="2"/>
</dbReference>
<dbReference type="OrthoDB" id="5294487at2"/>
<organism evidence="3 4">
    <name type="scientific">Nitrosovibrio tenuis</name>
    <dbReference type="NCBI Taxonomy" id="1233"/>
    <lineage>
        <taxon>Bacteria</taxon>
        <taxon>Pseudomonadati</taxon>
        <taxon>Pseudomonadota</taxon>
        <taxon>Betaproteobacteria</taxon>
        <taxon>Nitrosomonadales</taxon>
        <taxon>Nitrosomonadaceae</taxon>
        <taxon>Nitrosovibrio</taxon>
    </lineage>
</organism>
<dbReference type="InterPro" id="IPR014004">
    <property type="entry name" value="Transpt-assoc_nodulatn_dom_bac"/>
</dbReference>